<evidence type="ECO:0000313" key="2">
    <source>
        <dbReference type="Proteomes" id="UP000594621"/>
    </source>
</evidence>
<dbReference type="RefSeq" id="WP_195798230.1">
    <property type="nucleotide sequence ID" value="NZ_CP061379.1"/>
</dbReference>
<sequence length="499" mass="53957">MSDHVDGPRSIGDPAADLTDLFVFTSPENPARTVLAANVFPSAGEDAMFSNIITYSIAVRHVSVAGIGNSAKFQPADDEIRFSFRFDVLIPDAAGKAIQRGVCTLPDGRALSLTVNDETGASTPEGDIRVFAGLRSDPFYLAWDIAILKTLPNLLQHTNVLSIVVECDTRRVLDLAKGSLFGAIAETVPPQQRGLLGPAIARIDWIGRPEQTNMRLNNPAMSAIDDLRDLWNQQAPFAISKQLQPLFLQRLKDSIATWDMLDGNADWTPEAIAATANVFLDDFLLFDAAKPITDQSHLEIEKSTLSGRPYQTGGGRTVDANSIDILLTWLVNRDREFLLGGATGATKPGLSIFPYFATPNTELQTVAESVELAAAPADVWSLIGQFGGTWHPLTARVNLTGAGIGQLRTIQTLDGQQTIERLEAIDDATRLLRYTNIAGMAVSHYTGTLEVKPKGSGSIVDWRAQFVAANATDRAMKVKVSTLLKTGLESLKSRFGAAK</sequence>
<name>A0A7S9CZZ8_9BRAD</name>
<dbReference type="InterPro" id="IPR023393">
    <property type="entry name" value="START-like_dom_sf"/>
</dbReference>
<evidence type="ECO:0000313" key="1">
    <source>
        <dbReference type="EMBL" id="QPF88677.1"/>
    </source>
</evidence>
<dbReference type="Pfam" id="PF14224">
    <property type="entry name" value="DUF4331"/>
    <property type="match status" value="2"/>
</dbReference>
<dbReference type="CDD" id="cd07821">
    <property type="entry name" value="PYR_PYL_RCAR_like"/>
    <property type="match status" value="1"/>
</dbReference>
<dbReference type="SUPFAM" id="SSF55961">
    <property type="entry name" value="Bet v1-like"/>
    <property type="match status" value="1"/>
</dbReference>
<dbReference type="PANTHER" id="PTHR39332:SF7">
    <property type="entry name" value="SRPBCC FAMILY PROTEIN"/>
    <property type="match status" value="1"/>
</dbReference>
<proteinExistence type="predicted"/>
<dbReference type="Proteomes" id="UP000594621">
    <property type="component" value="Chromosome"/>
</dbReference>
<dbReference type="InterPro" id="IPR019587">
    <property type="entry name" value="Polyketide_cyclase/dehydratase"/>
</dbReference>
<dbReference type="InterPro" id="IPR025566">
    <property type="entry name" value="DUF4331"/>
</dbReference>
<dbReference type="EMBL" id="CP061379">
    <property type="protein sequence ID" value="QPF88677.1"/>
    <property type="molecule type" value="Genomic_DNA"/>
</dbReference>
<protein>
    <submittedName>
        <fullName evidence="1">DUF4331 family protein</fullName>
    </submittedName>
</protein>
<dbReference type="AlphaFoldDB" id="A0A7S9CZZ8"/>
<dbReference type="Pfam" id="PF10604">
    <property type="entry name" value="Polyketide_cyc2"/>
    <property type="match status" value="1"/>
</dbReference>
<dbReference type="KEGG" id="bcou:IC761_19290"/>
<accession>A0A7S9CZZ8</accession>
<reference evidence="1 2" key="1">
    <citation type="submission" date="2020-09" db="EMBL/GenBank/DDBJ databases">
        <title>Complete genomes of bradyrhizobia occurring on native shrubby legumes in Australia.</title>
        <authorList>
            <person name="Lafay B."/>
        </authorList>
    </citation>
    <scope>NUCLEOTIDE SEQUENCE [LARGE SCALE GENOMIC DNA]</scope>
    <source>
        <strain evidence="1 2">BDV5040</strain>
    </source>
</reference>
<dbReference type="Gene3D" id="3.30.530.20">
    <property type="match status" value="1"/>
</dbReference>
<dbReference type="PANTHER" id="PTHR39332">
    <property type="entry name" value="BLL4707 PROTEIN"/>
    <property type="match status" value="1"/>
</dbReference>
<keyword evidence="2" id="KW-1185">Reference proteome</keyword>
<organism evidence="1 2">
    <name type="scientific">Bradyrhizobium commune</name>
    <dbReference type="NCBI Taxonomy" id="83627"/>
    <lineage>
        <taxon>Bacteria</taxon>
        <taxon>Pseudomonadati</taxon>
        <taxon>Pseudomonadota</taxon>
        <taxon>Alphaproteobacteria</taxon>
        <taxon>Hyphomicrobiales</taxon>
        <taxon>Nitrobacteraceae</taxon>
        <taxon>Bradyrhizobium</taxon>
    </lineage>
</organism>
<gene>
    <name evidence="1" type="ORF">IC761_19290</name>
</gene>